<evidence type="ECO:0000256" key="15">
    <source>
        <dbReference type="ARBA" id="ARBA00062776"/>
    </source>
</evidence>
<sequence length="2086" mass="233926">MATDNIRFSEVVLHLARSLAAQKSVPKKKVQTLLNLCPKESSSGIFRLDSRAQDAVIALGVYLLESDLQHSEEIVPYLISVLRGLPKAQWAYGHSAIYPNKLPPCERFSFCLNTLLSDVVYRDKSLQEQILTTQIDVLHVLSLLTQGAHEIPPGEHVLCHEKIPIFIGMVRALGRVPGTNTPFFSLLFPEPQSPSPSLPATPCSPQRAFSKFRTIIPRSMSHNILSATSSSSPSDTFSLSTFDTGLQPPSSPTEVLPNPEPLDPPRDNSCYYFDTTASSFPMTFKDDPAHKFTMEFSSSQLQGLFNLAKKMLAKEVLSNMDMMAEALVQSDVVDYRFPYSSYSETVVLVLVTLLRDVLQTYPDLNQQFIREIQDFAFAQYTACQTRLTDGDSVTAIKGEKNSVVGPFSLTVYSVVTCIELMLWSINEDIEADRLCLKLSEKISANYDHRVLIAHHPLLLASIQAFGDLACKFPKLASTINTTLLDFLINPSPILAKLHKYSSNNTSSKTKAGTLSITITAETNNGPSKKKGVRNKMRAIMESLRGAAIDNICRGLRAGLTVNQDCVQAFLASLSSRLYTAEISDMESTFISINTLLTMGHVAVALKDDPNTVKSVLQIFQQRFCSPPSQMDVLIIDQLGCMIIAGCPGIHQEVMNMFNKISVESSAAYSKPGSEKNSFRHVSQSVINAFANIAANIQGEEALNELLIRLLELFVQLGLEGKRASEKNPGALKASNSAGNLGVLIPVIAVLIRRLPPITHPKARLAKLFRDFWLYCIVMGFAEESVLWPEDWFRGVCEIATKSPRLIPKEHLRAELQYTSVLKGDSVAPAEISELRNHILRLLEYAPDITPLVNKLDFGQCSYLMSVYRLETLRIQNSCSPEAFHGMFIYLEDTAIMKDKAGMWRCIAAVLKRAFKIYLEHKADMPKTEALERELENHAQFLLVKFSHVLKRIRHVADSCLTSLVDKFPHLLWSGKILCTMLDILQLLSSCLEMDPNERAPEFAVPGTTGCTLRAMDNMADRETTVNDFASRSVGILQEAMRWAPHTTRSHLIEYLLRMDNTSQGLNQHSGLALATESVLNYAGYNRSSSSLGASTLERRPNCVKKNSSSFMANLSLRSRYLGEIEGWRVAFSEGQKSMVNKMCSLLDSSCSDTDPDQFKQAIFRVTGLIITTEAANRQLLHSICWAPVRHFTESSLEAAVACWEWLLAARPDLSSQFMQEMSAAWQTTVDLKLGMFAEDPEEQSPLVHVEGDTITPNPPFVMAHNIWTKFLAERVEVARYCSQDQVEIMASLLHKCLAIRVGARTSCISRHPAALGPRFRLLSMGMSLLQGDLLPNTLAKSVLREKIYATALDYFSIKPRPPSQRSSELREDILALIKFWHAMHSDRKYLRPSDVTSDLRISPDHMGHSAASQIGSGSTRSAQQYWVNTMSNRSTVSKKSSIGTRKTGGSKREYVRDYMKKRNLILALVAHEHESFVTWYNPLSLSDMSIPGEENIVKWRSQSITEKQWHEQTRTAWEIAPALAVFLPSRFMSSESLTKEVTRLVRLQPMAVSHIPDAVHYLVTAHSIEADAPELAHMLTWAPVSPIHALGYFSRQYPPHPISHQYAIKCLRSYPPEAILFYVPQLVQSVRYDTMGYVTEFILWAAKKSQLLAHQLVWNMKTNIFRDEESLEYDEQIGEQLENLIEQIRKSLDGPALKFYEREFDFFHKITDISRIIKPFPKGAERKKACLQALSEVELQAGCYLPSNPEAVVLEIDYKSGTPMQSAAKAPFLARFRVKKCGVRELENLGLKDVPTTLPSVESTHSLTTLTNGNDGQHAAPSASKVWQACIFKVGDDVRQDMLALQIIALFRNVVQQIGMDIYLAPYRVVATSPGCGVIECVPDSKSRDQIGRQTDIDMYSYFLTKYGDESTPAFQAARRNFITSMAGYSVLSFLLQIKDRHNGNIMLDSSGHLIHIDFGFLFESSPGGNLGWEPDIKLTDEMVMIMGGSMDAPPFKWFEELCVQGYLALRQYREAILPMVSLMLDTGLPCFRGHTIKQLQARFAPQATEREAANYMLKVIRDCYLSWRGKTYDMIQYYQNKIPYK</sequence>
<evidence type="ECO:0000256" key="16">
    <source>
        <dbReference type="ARBA" id="ARBA00067500"/>
    </source>
</evidence>
<feature type="domain" description="PI3K/PI4K catalytic" evidence="18">
    <location>
        <begin position="1794"/>
        <end position="2069"/>
    </location>
</feature>
<evidence type="ECO:0000256" key="8">
    <source>
        <dbReference type="ARBA" id="ARBA00022679"/>
    </source>
</evidence>
<dbReference type="SUPFAM" id="SSF56112">
    <property type="entry name" value="Protein kinase-like (PK-like)"/>
    <property type="match status" value="1"/>
</dbReference>
<dbReference type="OMA" id="MSQRDEN"/>
<evidence type="ECO:0000256" key="10">
    <source>
        <dbReference type="ARBA" id="ARBA00022777"/>
    </source>
</evidence>
<keyword evidence="8" id="KW-0808">Transferase</keyword>
<dbReference type="PROSITE" id="PS51545">
    <property type="entry name" value="PIK_HELICAL"/>
    <property type="match status" value="1"/>
</dbReference>
<organism evidence="20">
    <name type="scientific">Capitella teleta</name>
    <name type="common">Polychaete worm</name>
    <dbReference type="NCBI Taxonomy" id="283909"/>
    <lineage>
        <taxon>Eukaryota</taxon>
        <taxon>Metazoa</taxon>
        <taxon>Spiralia</taxon>
        <taxon>Lophotrochozoa</taxon>
        <taxon>Annelida</taxon>
        <taxon>Polychaeta</taxon>
        <taxon>Sedentaria</taxon>
        <taxon>Scolecida</taxon>
        <taxon>Capitellidae</taxon>
        <taxon>Capitella</taxon>
    </lineage>
</organism>
<comment type="subunit">
    <text evidence="15">Component of a phosphatidylinositol 4-kinase (PI4K) complex, composed of PI4KA, EFR3 (EFR3A or EFR3B), TTC7 (TTC7A or TTC7B) and HYCC (HYCC1 or HYCC2). Interacts with TMEM150A; regulating recruitment to the plasma membrane. Interacts with TTC7A.</text>
</comment>
<dbReference type="Pfam" id="PF19274">
    <property type="entry name" value="PI4K_N"/>
    <property type="match status" value="3"/>
</dbReference>
<evidence type="ECO:0000313" key="22">
    <source>
        <dbReference type="Proteomes" id="UP000014760"/>
    </source>
</evidence>
<accession>R7UPJ7</accession>
<evidence type="ECO:0000259" key="19">
    <source>
        <dbReference type="PROSITE" id="PS51545"/>
    </source>
</evidence>
<keyword evidence="10" id="KW-0418">Kinase</keyword>
<dbReference type="InterPro" id="IPR015433">
    <property type="entry name" value="PI3/4_kinase"/>
</dbReference>
<reference evidence="22" key="1">
    <citation type="submission" date="2012-12" db="EMBL/GenBank/DDBJ databases">
        <authorList>
            <person name="Hellsten U."/>
            <person name="Grimwood J."/>
            <person name="Chapman J.A."/>
            <person name="Shapiro H."/>
            <person name="Aerts A."/>
            <person name="Otillar R.P."/>
            <person name="Terry A.Y."/>
            <person name="Boore J.L."/>
            <person name="Simakov O."/>
            <person name="Marletaz F."/>
            <person name="Cho S.-J."/>
            <person name="Edsinger-Gonzales E."/>
            <person name="Havlak P."/>
            <person name="Kuo D.-H."/>
            <person name="Larsson T."/>
            <person name="Lv J."/>
            <person name="Arendt D."/>
            <person name="Savage R."/>
            <person name="Osoegawa K."/>
            <person name="de Jong P."/>
            <person name="Lindberg D.R."/>
            <person name="Seaver E.C."/>
            <person name="Weisblat D.A."/>
            <person name="Putnam N.H."/>
            <person name="Grigoriev I.V."/>
            <person name="Rokhsar D.S."/>
        </authorList>
    </citation>
    <scope>NUCLEOTIDE SEQUENCE</scope>
    <source>
        <strain evidence="22">I ESC-2004</strain>
    </source>
</reference>
<dbReference type="InterPro" id="IPR018936">
    <property type="entry name" value="PI3/4_kinase_CS"/>
</dbReference>
<dbReference type="CDD" id="cd05167">
    <property type="entry name" value="PI4Kc_III_alpha"/>
    <property type="match status" value="1"/>
</dbReference>
<comment type="function">
    <text evidence="14">Acts on phosphatidylinositol (PtdIns) in the first committed step in the production of the second messenger inositol-1,4,5,-trisphosphate.</text>
</comment>
<keyword evidence="11" id="KW-0067">ATP-binding</keyword>
<evidence type="ECO:0000259" key="18">
    <source>
        <dbReference type="PROSITE" id="PS50290"/>
    </source>
</evidence>
<dbReference type="HOGENOM" id="CLU_000893_2_0_1"/>
<keyword evidence="9" id="KW-0547">Nucleotide-binding</keyword>
<keyword evidence="6" id="KW-0963">Cytoplasm</keyword>
<dbReference type="PROSITE" id="PS00915">
    <property type="entry name" value="PI3_4_KINASE_1"/>
    <property type="match status" value="1"/>
</dbReference>
<dbReference type="STRING" id="283909.R7UPJ7"/>
<dbReference type="GO" id="GO:0046854">
    <property type="term" value="P:phosphatidylinositol phosphate biosynthetic process"/>
    <property type="evidence" value="ECO:0007669"/>
    <property type="project" value="InterPro"/>
</dbReference>
<evidence type="ECO:0000256" key="2">
    <source>
        <dbReference type="ARBA" id="ARBA00004496"/>
    </source>
</evidence>
<dbReference type="PROSITE" id="PS50290">
    <property type="entry name" value="PI3_4_KINASE_3"/>
    <property type="match status" value="1"/>
</dbReference>
<keyword evidence="12" id="KW-0443">Lipid metabolism</keyword>
<dbReference type="EnsemblMetazoa" id="CapteT184437">
    <property type="protein sequence ID" value="CapteP184437"/>
    <property type="gene ID" value="CapteG184437"/>
</dbReference>
<evidence type="ECO:0000256" key="12">
    <source>
        <dbReference type="ARBA" id="ARBA00023098"/>
    </source>
</evidence>
<dbReference type="Proteomes" id="UP000014760">
    <property type="component" value="Unassembled WGS sequence"/>
</dbReference>
<evidence type="ECO:0000313" key="20">
    <source>
        <dbReference type="EMBL" id="ELU08449.1"/>
    </source>
</evidence>
<keyword evidence="5" id="KW-1003">Cell membrane</keyword>
<evidence type="ECO:0000256" key="11">
    <source>
        <dbReference type="ARBA" id="ARBA00022840"/>
    </source>
</evidence>
<dbReference type="PANTHER" id="PTHR10048">
    <property type="entry name" value="PHOSPHATIDYLINOSITOL KINASE"/>
    <property type="match status" value="1"/>
</dbReference>
<feature type="region of interest" description="Disordered" evidence="17">
    <location>
        <begin position="225"/>
        <end position="261"/>
    </location>
</feature>
<evidence type="ECO:0000256" key="1">
    <source>
        <dbReference type="ARBA" id="ARBA00004236"/>
    </source>
</evidence>
<reference evidence="21" key="3">
    <citation type="submission" date="2015-06" db="UniProtKB">
        <authorList>
            <consortium name="EnsemblMetazoa"/>
        </authorList>
    </citation>
    <scope>IDENTIFICATION</scope>
</reference>
<keyword evidence="13" id="KW-0472">Membrane</keyword>
<feature type="domain" description="PIK helical" evidence="19">
    <location>
        <begin position="1506"/>
        <end position="1687"/>
    </location>
</feature>
<dbReference type="PANTHER" id="PTHR10048:SF15">
    <property type="entry name" value="PHOSPHATIDYLINOSITOL 4-KINASE ALPHA"/>
    <property type="match status" value="1"/>
</dbReference>
<dbReference type="EC" id="2.7.1.67" evidence="4"/>
<feature type="compositionally biased region" description="Low complexity" evidence="17">
    <location>
        <begin position="225"/>
        <end position="244"/>
    </location>
</feature>
<evidence type="ECO:0000256" key="17">
    <source>
        <dbReference type="SAM" id="MobiDB-lite"/>
    </source>
</evidence>
<evidence type="ECO:0000256" key="6">
    <source>
        <dbReference type="ARBA" id="ARBA00022490"/>
    </source>
</evidence>
<dbReference type="GO" id="GO:0048015">
    <property type="term" value="P:phosphatidylinositol-mediated signaling"/>
    <property type="evidence" value="ECO:0007669"/>
    <property type="project" value="TreeGrafter"/>
</dbReference>
<dbReference type="InterPro" id="IPR036940">
    <property type="entry name" value="PI3/4_kinase_cat_sf"/>
</dbReference>
<evidence type="ECO:0000256" key="5">
    <source>
        <dbReference type="ARBA" id="ARBA00022475"/>
    </source>
</evidence>
<dbReference type="Gene3D" id="1.10.1070.11">
    <property type="entry name" value="Phosphatidylinositol 3-/4-kinase, catalytic domain"/>
    <property type="match status" value="1"/>
</dbReference>
<dbReference type="InterPro" id="IPR011009">
    <property type="entry name" value="Kinase-like_dom_sf"/>
</dbReference>
<keyword evidence="7" id="KW-0597">Phosphoprotein</keyword>
<dbReference type="FunCoup" id="R7UPJ7">
    <property type="interactions" value="2065"/>
</dbReference>
<comment type="similarity">
    <text evidence="3">Belongs to the PI3/PI4-kinase family. Type III PI4K subfamily.</text>
</comment>
<evidence type="ECO:0000256" key="13">
    <source>
        <dbReference type="ARBA" id="ARBA00023136"/>
    </source>
</evidence>
<dbReference type="SUPFAM" id="SSF48371">
    <property type="entry name" value="ARM repeat"/>
    <property type="match status" value="2"/>
</dbReference>
<dbReference type="GO" id="GO:0005886">
    <property type="term" value="C:plasma membrane"/>
    <property type="evidence" value="ECO:0007669"/>
    <property type="project" value="UniProtKB-SubCell"/>
</dbReference>
<dbReference type="OrthoDB" id="10264149at2759"/>
<dbReference type="FunFam" id="1.25.40.70:FF:000002">
    <property type="entry name" value="Phosphatidylinositol 4-kinase, catalytic, alpha"/>
    <property type="match status" value="1"/>
</dbReference>
<dbReference type="EMBL" id="KB299094">
    <property type="protein sequence ID" value="ELU08449.1"/>
    <property type="molecule type" value="Genomic_DNA"/>
</dbReference>
<evidence type="ECO:0000256" key="3">
    <source>
        <dbReference type="ARBA" id="ARBA00006209"/>
    </source>
</evidence>
<dbReference type="GO" id="GO:0004430">
    <property type="term" value="F:1-phosphatidylinositol 4-kinase activity"/>
    <property type="evidence" value="ECO:0007669"/>
    <property type="project" value="UniProtKB-EC"/>
</dbReference>
<name>R7UPJ7_CAPTE</name>
<dbReference type="Pfam" id="PF00613">
    <property type="entry name" value="PI3Ka"/>
    <property type="match status" value="1"/>
</dbReference>
<dbReference type="SMART" id="SM00146">
    <property type="entry name" value="PI3Kc"/>
    <property type="match status" value="1"/>
</dbReference>
<reference evidence="20 22" key="2">
    <citation type="journal article" date="2013" name="Nature">
        <title>Insights into bilaterian evolution from three spiralian genomes.</title>
        <authorList>
            <person name="Simakov O."/>
            <person name="Marletaz F."/>
            <person name="Cho S.J."/>
            <person name="Edsinger-Gonzales E."/>
            <person name="Havlak P."/>
            <person name="Hellsten U."/>
            <person name="Kuo D.H."/>
            <person name="Larsson T."/>
            <person name="Lv J."/>
            <person name="Arendt D."/>
            <person name="Savage R."/>
            <person name="Osoegawa K."/>
            <person name="de Jong P."/>
            <person name="Grimwood J."/>
            <person name="Chapman J.A."/>
            <person name="Shapiro H."/>
            <person name="Aerts A."/>
            <person name="Otillar R.P."/>
            <person name="Terry A.Y."/>
            <person name="Boore J.L."/>
            <person name="Grigoriev I.V."/>
            <person name="Lindberg D.R."/>
            <person name="Seaver E.C."/>
            <person name="Weisblat D.A."/>
            <person name="Putnam N.H."/>
            <person name="Rokhsar D.S."/>
        </authorList>
    </citation>
    <scope>NUCLEOTIDE SEQUENCE</scope>
    <source>
        <strain evidence="20 22">I ESC-2004</strain>
    </source>
</reference>
<dbReference type="EMBL" id="AMQN01006771">
    <property type="status" value="NOT_ANNOTATED_CDS"/>
    <property type="molecule type" value="Genomic_DNA"/>
</dbReference>
<proteinExistence type="inferred from homology"/>
<dbReference type="FunFam" id="1.10.1070.11:FF:000005">
    <property type="entry name" value="Phosphatidylinositol 4-kinase, catalytic, alpha"/>
    <property type="match status" value="1"/>
</dbReference>
<evidence type="ECO:0000256" key="4">
    <source>
        <dbReference type="ARBA" id="ARBA00012169"/>
    </source>
</evidence>
<protein>
    <recommendedName>
        <fullName evidence="16">Phosphatidylinositol 4-kinase alpha</fullName>
        <ecNumber evidence="4">2.7.1.67</ecNumber>
    </recommendedName>
</protein>
<dbReference type="FunFam" id="3.30.1010.10:FF:000009">
    <property type="entry name" value="Phosphatidylinositol 4-kinase, catalytic, alpha"/>
    <property type="match status" value="1"/>
</dbReference>
<dbReference type="InterPro" id="IPR016024">
    <property type="entry name" value="ARM-type_fold"/>
</dbReference>
<evidence type="ECO:0000256" key="9">
    <source>
        <dbReference type="ARBA" id="ARBA00022741"/>
    </source>
</evidence>
<dbReference type="InterPro" id="IPR045495">
    <property type="entry name" value="PI4K_N"/>
</dbReference>
<dbReference type="GO" id="GO:0005737">
    <property type="term" value="C:cytoplasm"/>
    <property type="evidence" value="ECO:0007669"/>
    <property type="project" value="UniProtKB-SubCell"/>
</dbReference>
<evidence type="ECO:0000313" key="21">
    <source>
        <dbReference type="EnsemblMetazoa" id="CapteP184437"/>
    </source>
</evidence>
<keyword evidence="22" id="KW-1185">Reference proteome</keyword>
<dbReference type="SMART" id="SM00145">
    <property type="entry name" value="PI3Ka"/>
    <property type="match status" value="1"/>
</dbReference>
<dbReference type="PROSITE" id="PS00916">
    <property type="entry name" value="PI3_4_KINASE_2"/>
    <property type="match status" value="1"/>
</dbReference>
<dbReference type="Gene3D" id="1.25.40.70">
    <property type="entry name" value="Phosphatidylinositol 3-kinase, accessory domain (PIK)"/>
    <property type="match status" value="1"/>
</dbReference>
<gene>
    <name evidence="20" type="ORF">CAPTEDRAFT_184437</name>
</gene>
<dbReference type="InterPro" id="IPR000403">
    <property type="entry name" value="PI3/4_kinase_cat_dom"/>
</dbReference>
<evidence type="ECO:0000256" key="14">
    <source>
        <dbReference type="ARBA" id="ARBA00056014"/>
    </source>
</evidence>
<dbReference type="Gene3D" id="3.30.1010.10">
    <property type="entry name" value="Phosphatidylinositol 3-kinase Catalytic Subunit, Chain A, domain 4"/>
    <property type="match status" value="1"/>
</dbReference>
<dbReference type="Pfam" id="PF00454">
    <property type="entry name" value="PI3_PI4_kinase"/>
    <property type="match status" value="1"/>
</dbReference>
<dbReference type="GO" id="GO:0005524">
    <property type="term" value="F:ATP binding"/>
    <property type="evidence" value="ECO:0007669"/>
    <property type="project" value="UniProtKB-KW"/>
</dbReference>
<comment type="subcellular location">
    <subcellularLocation>
        <location evidence="1">Cell membrane</location>
    </subcellularLocation>
    <subcellularLocation>
        <location evidence="2">Cytoplasm</location>
    </subcellularLocation>
</comment>
<dbReference type="InterPro" id="IPR042236">
    <property type="entry name" value="PI3K_accessory_sf"/>
</dbReference>
<evidence type="ECO:0000256" key="7">
    <source>
        <dbReference type="ARBA" id="ARBA00022553"/>
    </source>
</evidence>
<dbReference type="InterPro" id="IPR001263">
    <property type="entry name" value="PI3K_accessory_dom"/>
</dbReference>